<evidence type="ECO:0000313" key="2">
    <source>
        <dbReference type="Proteomes" id="UP000186108"/>
    </source>
</evidence>
<organism evidence="1 2">
    <name type="scientific">Rhodococcus opacus</name>
    <name type="common">Nocardia opaca</name>
    <dbReference type="NCBI Taxonomy" id="37919"/>
    <lineage>
        <taxon>Bacteria</taxon>
        <taxon>Bacillati</taxon>
        <taxon>Actinomycetota</taxon>
        <taxon>Actinomycetes</taxon>
        <taxon>Mycobacteriales</taxon>
        <taxon>Nocardiaceae</taxon>
        <taxon>Rhodococcus</taxon>
    </lineage>
</organism>
<dbReference type="Pfam" id="PF04075">
    <property type="entry name" value="F420H2_quin_red"/>
    <property type="match status" value="1"/>
</dbReference>
<dbReference type="Proteomes" id="UP000186108">
    <property type="component" value="Chromosome"/>
</dbReference>
<dbReference type="InterPro" id="IPR012349">
    <property type="entry name" value="Split_barrel_FMN-bd"/>
</dbReference>
<dbReference type="EMBL" id="CP009111">
    <property type="protein sequence ID" value="ANS27919.1"/>
    <property type="molecule type" value="Genomic_DNA"/>
</dbReference>
<name>A0A1B1K5P4_RHOOP</name>
<accession>A0A1B1K5P4</accession>
<protein>
    <recommendedName>
        <fullName evidence="3">Nitroreductase family deazaflavin-dependent oxidoreductase</fullName>
    </recommendedName>
</protein>
<gene>
    <name evidence="1" type="ORF">R1CP_16140</name>
</gene>
<evidence type="ECO:0000313" key="1">
    <source>
        <dbReference type="EMBL" id="ANS27919.1"/>
    </source>
</evidence>
<dbReference type="GO" id="GO:0016491">
    <property type="term" value="F:oxidoreductase activity"/>
    <property type="evidence" value="ECO:0007669"/>
    <property type="project" value="InterPro"/>
</dbReference>
<dbReference type="RefSeq" id="WP_065490819.1">
    <property type="nucleotide sequence ID" value="NZ_CP009111.1"/>
</dbReference>
<proteinExistence type="predicted"/>
<dbReference type="NCBIfam" id="TIGR00026">
    <property type="entry name" value="hi_GC_TIGR00026"/>
    <property type="match status" value="1"/>
</dbReference>
<dbReference type="InterPro" id="IPR004378">
    <property type="entry name" value="F420H2_quin_Rdtase"/>
</dbReference>
<dbReference type="Gene3D" id="2.30.110.10">
    <property type="entry name" value="Electron Transport, Fmn-binding Protein, Chain A"/>
    <property type="match status" value="1"/>
</dbReference>
<reference evidence="1 2" key="1">
    <citation type="submission" date="2014-07" db="EMBL/GenBank/DDBJ databases">
        <authorList>
            <person name="Zhang J.E."/>
            <person name="Yang H."/>
            <person name="Guo J."/>
            <person name="Deng Z."/>
            <person name="Luo H."/>
            <person name="Luo M."/>
            <person name="Zhao B."/>
        </authorList>
    </citation>
    <scope>NUCLEOTIDE SEQUENCE [LARGE SCALE GENOMIC DNA]</scope>
    <source>
        <strain evidence="1 2">1CP</strain>
    </source>
</reference>
<dbReference type="AlphaFoldDB" id="A0A1B1K5P4"/>
<evidence type="ECO:0008006" key="3">
    <source>
        <dbReference type="Google" id="ProtNLM"/>
    </source>
</evidence>
<sequence length="132" mass="14462">MGYLKPPAFTRQLANPLAMRLSARGVATLTVVGRRTGDPHKVPVIPVEVGQNRYLVSPYGESDWVRNLRAAGTGALSRKGLTEVFRAAAVPVNERKVIIARYREVAGSLVGPCFTKLPDLKDHPVFHIVQMC</sequence>